<keyword evidence="4" id="KW-0678">Repressor</keyword>
<evidence type="ECO:0000256" key="12">
    <source>
        <dbReference type="ARBA" id="ARBA00023163"/>
    </source>
</evidence>
<keyword evidence="7" id="KW-0067">ATP-binding</keyword>
<keyword evidence="10" id="KW-0238">DNA-binding</keyword>
<evidence type="ECO:0000256" key="16">
    <source>
        <dbReference type="PROSITE-ProRule" id="PRU00169"/>
    </source>
</evidence>
<dbReference type="PROSITE" id="PS50045">
    <property type="entry name" value="SIGMA54_INTERACT_4"/>
    <property type="match status" value="1"/>
</dbReference>
<dbReference type="CDD" id="cd00156">
    <property type="entry name" value="REC"/>
    <property type="match status" value="1"/>
</dbReference>
<feature type="modified residue" description="4-aspartylphosphate" evidence="16">
    <location>
        <position position="53"/>
    </location>
</feature>
<dbReference type="InterPro" id="IPR027417">
    <property type="entry name" value="P-loop_NTPase"/>
</dbReference>
<sequence length="485" mass="52361">MTTVLVVDDNPIDLRQTADMAARTGLAVRTAPSGEAALTILRETPGIAAMVLDLTMPDLDGLALLSTLARERIAVPVIAAVTPAGLDAVGSALRQGAVDFIIKPVSAERLSVALANARRLVRLEAELGFERRRRAGLLTAADLVARAPATERMAGLVRKAARTAHPVLIEGETGTGKHLLAEAIRGGGDRAGKPLIRFDCAAEDPAELFGRLFGRRRGTLLEPGAVQSAQGGTLLLTEIGALPEPAQEALLALIRDGEIRPQGATRAERVNLRLIATSRVRLLNLARAGLMREDLYYRLNVMPIYMPPLRERTEDILPLARRMLDRLGAEFGRRGLSLTPDAESLLSAHPWPGNLAEFETALFRAAVSATDGRIEPHDLPHLLAFAGRAAELAEAPLKAPAAPLHIDDAVLRRRKPEGHRPDRFLKPDGEVTSLAEIERQLIVFALAQHGNRMSRVARALGIGRSTLYRKLREFGLEAEDKSDAA</sequence>
<evidence type="ECO:0000256" key="10">
    <source>
        <dbReference type="ARBA" id="ARBA00023125"/>
    </source>
</evidence>
<dbReference type="PANTHER" id="PTHR32071:SF95">
    <property type="entry name" value="DNA-BINDING TRANSCRIPTIONAL REGULATOR NTRC"/>
    <property type="match status" value="1"/>
</dbReference>
<dbReference type="Gene3D" id="3.40.50.2300">
    <property type="match status" value="1"/>
</dbReference>
<dbReference type="Gene3D" id="1.10.10.60">
    <property type="entry name" value="Homeodomain-like"/>
    <property type="match status" value="1"/>
</dbReference>
<comment type="caution">
    <text evidence="19">The sequence shown here is derived from an EMBL/GenBank/DDBJ whole genome shotgun (WGS) entry which is preliminary data.</text>
</comment>
<evidence type="ECO:0000259" key="17">
    <source>
        <dbReference type="PROSITE" id="PS50045"/>
    </source>
</evidence>
<evidence type="ECO:0000256" key="4">
    <source>
        <dbReference type="ARBA" id="ARBA00022491"/>
    </source>
</evidence>
<dbReference type="PROSITE" id="PS00675">
    <property type="entry name" value="SIGMA54_INTERACT_1"/>
    <property type="match status" value="1"/>
</dbReference>
<keyword evidence="20" id="KW-1185">Reference proteome</keyword>
<evidence type="ECO:0000256" key="6">
    <source>
        <dbReference type="ARBA" id="ARBA00022741"/>
    </source>
</evidence>
<comment type="subcellular location">
    <subcellularLocation>
        <location evidence="1">Cytoplasm</location>
    </subcellularLocation>
</comment>
<dbReference type="InterPro" id="IPR002197">
    <property type="entry name" value="HTH_Fis"/>
</dbReference>
<dbReference type="InterPro" id="IPR001789">
    <property type="entry name" value="Sig_transdc_resp-reg_receiver"/>
</dbReference>
<dbReference type="GO" id="GO:0006355">
    <property type="term" value="P:regulation of DNA-templated transcription"/>
    <property type="evidence" value="ECO:0007669"/>
    <property type="project" value="InterPro"/>
</dbReference>
<keyword evidence="9" id="KW-0805">Transcription regulation</keyword>
<dbReference type="GO" id="GO:0043565">
    <property type="term" value="F:sequence-specific DNA binding"/>
    <property type="evidence" value="ECO:0007669"/>
    <property type="project" value="InterPro"/>
</dbReference>
<dbReference type="PANTHER" id="PTHR32071">
    <property type="entry name" value="TRANSCRIPTIONAL REGULATORY PROTEIN"/>
    <property type="match status" value="1"/>
</dbReference>
<dbReference type="InterPro" id="IPR011006">
    <property type="entry name" value="CheY-like_superfamily"/>
</dbReference>
<dbReference type="InterPro" id="IPR009057">
    <property type="entry name" value="Homeodomain-like_sf"/>
</dbReference>
<dbReference type="InterPro" id="IPR002078">
    <property type="entry name" value="Sigma_54_int"/>
</dbReference>
<keyword evidence="11" id="KW-0010">Activator</keyword>
<evidence type="ECO:0000259" key="18">
    <source>
        <dbReference type="PROSITE" id="PS50110"/>
    </source>
</evidence>
<dbReference type="SUPFAM" id="SSF46689">
    <property type="entry name" value="Homeodomain-like"/>
    <property type="match status" value="1"/>
</dbReference>
<proteinExistence type="predicted"/>
<dbReference type="OrthoDB" id="9802388at2"/>
<dbReference type="EMBL" id="RZNJ01000001">
    <property type="protein sequence ID" value="RUT34614.1"/>
    <property type="molecule type" value="Genomic_DNA"/>
</dbReference>
<evidence type="ECO:0000256" key="15">
    <source>
        <dbReference type="ARBA" id="ARBA00043886"/>
    </source>
</evidence>
<keyword evidence="12" id="KW-0804">Transcription</keyword>
<evidence type="ECO:0000256" key="13">
    <source>
        <dbReference type="ARBA" id="ARBA00029881"/>
    </source>
</evidence>
<keyword evidence="8" id="KW-0902">Two-component regulatory system</keyword>
<dbReference type="Pfam" id="PF02954">
    <property type="entry name" value="HTH_8"/>
    <property type="match status" value="1"/>
</dbReference>
<dbReference type="PRINTS" id="PR01590">
    <property type="entry name" value="HTHFIS"/>
</dbReference>
<evidence type="ECO:0000256" key="14">
    <source>
        <dbReference type="ARBA" id="ARBA00031910"/>
    </source>
</evidence>
<dbReference type="SMART" id="SM00448">
    <property type="entry name" value="REC"/>
    <property type="match status" value="1"/>
</dbReference>
<dbReference type="GO" id="GO:0000160">
    <property type="term" value="P:phosphorelay signal transduction system"/>
    <property type="evidence" value="ECO:0007669"/>
    <property type="project" value="UniProtKB-KW"/>
</dbReference>
<protein>
    <recommendedName>
        <fullName evidence="2">DNA-binding transcriptional regulator NtrC</fullName>
    </recommendedName>
    <alternativeName>
        <fullName evidence="13">Nitrogen regulation protein NR(I)</fullName>
    </alternativeName>
    <alternativeName>
        <fullName evidence="14">Nitrogen regulator I</fullName>
    </alternativeName>
</protein>
<feature type="domain" description="Response regulatory" evidence="18">
    <location>
        <begin position="3"/>
        <end position="118"/>
    </location>
</feature>
<dbReference type="Pfam" id="PF00158">
    <property type="entry name" value="Sigma54_activat"/>
    <property type="match status" value="1"/>
</dbReference>
<keyword evidence="6" id="KW-0547">Nucleotide-binding</keyword>
<name>A0A433XKR4_9HYPH</name>
<dbReference type="GO" id="GO:0005524">
    <property type="term" value="F:ATP binding"/>
    <property type="evidence" value="ECO:0007669"/>
    <property type="project" value="UniProtKB-KW"/>
</dbReference>
<evidence type="ECO:0000256" key="7">
    <source>
        <dbReference type="ARBA" id="ARBA00022840"/>
    </source>
</evidence>
<dbReference type="GO" id="GO:0005737">
    <property type="term" value="C:cytoplasm"/>
    <property type="evidence" value="ECO:0007669"/>
    <property type="project" value="UniProtKB-SubCell"/>
</dbReference>
<dbReference type="RefSeq" id="WP_127186733.1">
    <property type="nucleotide sequence ID" value="NZ_RZNJ01000001.1"/>
</dbReference>
<organism evidence="19 20">
    <name type="scientific">Arsenicitalea aurantiaca</name>
    <dbReference type="NCBI Taxonomy" id="1783274"/>
    <lineage>
        <taxon>Bacteria</taxon>
        <taxon>Pseudomonadati</taxon>
        <taxon>Pseudomonadota</taxon>
        <taxon>Alphaproteobacteria</taxon>
        <taxon>Hyphomicrobiales</taxon>
        <taxon>Devosiaceae</taxon>
        <taxon>Arsenicitalea</taxon>
    </lineage>
</organism>
<dbReference type="Pfam" id="PF00072">
    <property type="entry name" value="Response_reg"/>
    <property type="match status" value="1"/>
</dbReference>
<dbReference type="PROSITE" id="PS50110">
    <property type="entry name" value="RESPONSE_REGULATORY"/>
    <property type="match status" value="1"/>
</dbReference>
<evidence type="ECO:0000256" key="5">
    <source>
        <dbReference type="ARBA" id="ARBA00022553"/>
    </source>
</evidence>
<dbReference type="InterPro" id="IPR025662">
    <property type="entry name" value="Sigma_54_int_dom_ATP-bd_1"/>
</dbReference>
<dbReference type="Proteomes" id="UP000281547">
    <property type="component" value="Unassembled WGS sequence"/>
</dbReference>
<reference evidence="19 20" key="1">
    <citation type="journal article" date="2016" name="Int. J. Syst. Evol. Microbiol.">
        <title>Arsenicitalea aurantiaca gen. nov., sp. nov., a new member of the family Hyphomicrobiaceae, isolated from high-arsenic sediment.</title>
        <authorList>
            <person name="Mu Y."/>
            <person name="Zhou L."/>
            <person name="Zeng X.C."/>
            <person name="Liu L."/>
            <person name="Pan Y."/>
            <person name="Chen X."/>
            <person name="Wang J."/>
            <person name="Li S."/>
            <person name="Li W.J."/>
            <person name="Wang Y."/>
        </authorList>
    </citation>
    <scope>NUCLEOTIDE SEQUENCE [LARGE SCALE GENOMIC DNA]</scope>
    <source>
        <strain evidence="19 20">42-50</strain>
    </source>
</reference>
<gene>
    <name evidence="19" type="ORF">EMQ25_01215</name>
</gene>
<evidence type="ECO:0000256" key="3">
    <source>
        <dbReference type="ARBA" id="ARBA00022490"/>
    </source>
</evidence>
<evidence type="ECO:0000313" key="19">
    <source>
        <dbReference type="EMBL" id="RUT34614.1"/>
    </source>
</evidence>
<dbReference type="CDD" id="cd00009">
    <property type="entry name" value="AAA"/>
    <property type="match status" value="1"/>
</dbReference>
<dbReference type="InterPro" id="IPR058031">
    <property type="entry name" value="AAA_lid_NorR"/>
</dbReference>
<comment type="function">
    <text evidence="15">Member of the two-component regulatory system NtrB/NtrC, which controls expression of the nitrogen-regulated (ntr) genes in response to nitrogen limitation. Phosphorylated NtrC binds directly to DNA and stimulates the formation of open promoter-sigma54-RNA polymerase complexes.</text>
</comment>
<evidence type="ECO:0000256" key="2">
    <source>
        <dbReference type="ARBA" id="ARBA00019059"/>
    </source>
</evidence>
<keyword evidence="3" id="KW-0963">Cytoplasm</keyword>
<dbReference type="Gene3D" id="1.10.8.60">
    <property type="match status" value="1"/>
</dbReference>
<evidence type="ECO:0000256" key="8">
    <source>
        <dbReference type="ARBA" id="ARBA00023012"/>
    </source>
</evidence>
<evidence type="ECO:0000256" key="1">
    <source>
        <dbReference type="ARBA" id="ARBA00004496"/>
    </source>
</evidence>
<accession>A0A433XKR4</accession>
<evidence type="ECO:0000256" key="11">
    <source>
        <dbReference type="ARBA" id="ARBA00023159"/>
    </source>
</evidence>
<dbReference type="AlphaFoldDB" id="A0A433XKR4"/>
<evidence type="ECO:0000313" key="20">
    <source>
        <dbReference type="Proteomes" id="UP000281547"/>
    </source>
</evidence>
<dbReference type="SUPFAM" id="SSF52540">
    <property type="entry name" value="P-loop containing nucleoside triphosphate hydrolases"/>
    <property type="match status" value="1"/>
</dbReference>
<keyword evidence="5 16" id="KW-0597">Phosphoprotein</keyword>
<dbReference type="Pfam" id="PF25601">
    <property type="entry name" value="AAA_lid_14"/>
    <property type="match status" value="1"/>
</dbReference>
<dbReference type="Gene3D" id="3.40.50.300">
    <property type="entry name" value="P-loop containing nucleotide triphosphate hydrolases"/>
    <property type="match status" value="1"/>
</dbReference>
<feature type="domain" description="Sigma-54 factor interaction" evidence="17">
    <location>
        <begin position="143"/>
        <end position="367"/>
    </location>
</feature>
<dbReference type="SUPFAM" id="SSF52172">
    <property type="entry name" value="CheY-like"/>
    <property type="match status" value="1"/>
</dbReference>
<evidence type="ECO:0000256" key="9">
    <source>
        <dbReference type="ARBA" id="ARBA00023015"/>
    </source>
</evidence>